<dbReference type="PANTHER" id="PTHR32494:SF5">
    <property type="entry name" value="ALLANTOATE AMIDOHYDROLASE"/>
    <property type="match status" value="1"/>
</dbReference>
<dbReference type="InterPro" id="IPR002933">
    <property type="entry name" value="Peptidase_M20"/>
</dbReference>
<dbReference type="EC" id="3.5.-.-" evidence="4"/>
<sequence>MASKREDIEYLEYIFSKFYDIGANSYGGVTRLGYSKVEDEMHEMFKMLGESEDFNTYIDEVGNTYIANDISDKKYYLMGSHLDSVVNGGRYDGVAGVIAGLLILKWAKDEKIDIPIRVGAFRCEESSNFGKCTIGSGLITGELSKDDVKGLISKTGKYIVEVFNNKGYSFTPKRIENIKQYIELHIEQGKVLEEYGIKIGIVSDIAGPRRFEVSILGEAEHSGATPMDMRADALCAASEFILELEKLGKMESYRKSVTTVGVINNGPNVLNVIPGEVTLGVDIRGIDIDSLDIIENGMKNTAKEVSQKRDVKVFIQEAGRFDPVKMSSYMQKKLIECSDRLKVTHKVMPSGAGHDAMAFSKICDSSMVFIPCYRGISHNKSEFSSLLSIYDGAKVIYEYLKGEM</sequence>
<reference evidence="4 5" key="1">
    <citation type="submission" date="2023-05" db="EMBL/GenBank/DDBJ databases">
        <title>Rombocin, a short stable natural nisin variant, displays selective antimicrobial activity against Listeria monocytogenes and employs dual mode of action to kill target bacterial strains.</title>
        <authorList>
            <person name="Wambui J."/>
            <person name="Stephan R."/>
            <person name="Kuipers O.P."/>
        </authorList>
    </citation>
    <scope>NUCLEOTIDE SEQUENCE [LARGE SCALE GENOMIC DNA]</scope>
    <source>
        <strain evidence="4 5">RC002</strain>
    </source>
</reference>
<dbReference type="InterPro" id="IPR036264">
    <property type="entry name" value="Bact_exopeptidase_dim_dom"/>
</dbReference>
<dbReference type="SUPFAM" id="SSF55031">
    <property type="entry name" value="Bacterial exopeptidase dimerisation domain"/>
    <property type="match status" value="1"/>
</dbReference>
<feature type="domain" description="Peptidase M20 dimerisation" evidence="3">
    <location>
        <begin position="210"/>
        <end position="306"/>
    </location>
</feature>
<evidence type="ECO:0000313" key="4">
    <source>
        <dbReference type="EMBL" id="MDK2563837.1"/>
    </source>
</evidence>
<protein>
    <submittedName>
        <fullName evidence="4">Hydantoinase/carbamoylase family amidase</fullName>
        <ecNumber evidence="4">3.5.-.-</ecNumber>
    </submittedName>
</protein>
<dbReference type="SUPFAM" id="SSF53187">
    <property type="entry name" value="Zn-dependent exopeptidases"/>
    <property type="match status" value="1"/>
</dbReference>
<evidence type="ECO:0000259" key="3">
    <source>
        <dbReference type="Pfam" id="PF07687"/>
    </source>
</evidence>
<accession>A0ABT7EA83</accession>
<keyword evidence="5" id="KW-1185">Reference proteome</keyword>
<dbReference type="CDD" id="cd03884">
    <property type="entry name" value="M20_bAS"/>
    <property type="match status" value="1"/>
</dbReference>
<dbReference type="Gene3D" id="3.40.630.10">
    <property type="entry name" value="Zn peptidases"/>
    <property type="match status" value="1"/>
</dbReference>
<dbReference type="Pfam" id="PF07687">
    <property type="entry name" value="M20_dimer"/>
    <property type="match status" value="1"/>
</dbReference>
<dbReference type="PIRSF" id="PIRSF001235">
    <property type="entry name" value="Amidase_carbamoylase"/>
    <property type="match status" value="1"/>
</dbReference>
<gene>
    <name evidence="4" type="ORF">QOZ84_09770</name>
</gene>
<name>A0ABT7EA83_9FIRM</name>
<evidence type="ECO:0000313" key="5">
    <source>
        <dbReference type="Proteomes" id="UP001301012"/>
    </source>
</evidence>
<dbReference type="Gene3D" id="3.30.70.360">
    <property type="match status" value="1"/>
</dbReference>
<dbReference type="PANTHER" id="PTHR32494">
    <property type="entry name" value="ALLANTOATE DEIMINASE-RELATED"/>
    <property type="match status" value="1"/>
</dbReference>
<keyword evidence="2 4" id="KW-0378">Hydrolase</keyword>
<evidence type="ECO:0000256" key="1">
    <source>
        <dbReference type="ARBA" id="ARBA00006153"/>
    </source>
</evidence>
<dbReference type="InterPro" id="IPR011650">
    <property type="entry name" value="Peptidase_M20_dimer"/>
</dbReference>
<dbReference type="RefSeq" id="WP_284132777.1">
    <property type="nucleotide sequence ID" value="NZ_JASKYM010000004.1"/>
</dbReference>
<dbReference type="Proteomes" id="UP001301012">
    <property type="component" value="Unassembled WGS sequence"/>
</dbReference>
<dbReference type="GO" id="GO:0016787">
    <property type="term" value="F:hydrolase activity"/>
    <property type="evidence" value="ECO:0007669"/>
    <property type="project" value="UniProtKB-KW"/>
</dbReference>
<dbReference type="NCBIfam" id="TIGR01879">
    <property type="entry name" value="hydantase"/>
    <property type="match status" value="1"/>
</dbReference>
<proteinExistence type="inferred from homology"/>
<dbReference type="EMBL" id="JASKYM010000004">
    <property type="protein sequence ID" value="MDK2563837.1"/>
    <property type="molecule type" value="Genomic_DNA"/>
</dbReference>
<comment type="similarity">
    <text evidence="1">Belongs to the peptidase M20 family.</text>
</comment>
<evidence type="ECO:0000256" key="2">
    <source>
        <dbReference type="ARBA" id="ARBA00022801"/>
    </source>
</evidence>
<comment type="caution">
    <text evidence="4">The sequence shown here is derived from an EMBL/GenBank/DDBJ whole genome shotgun (WGS) entry which is preliminary data.</text>
</comment>
<organism evidence="4 5">
    <name type="scientific">Romboutsia sedimentorum</name>
    <dbReference type="NCBI Taxonomy" id="1368474"/>
    <lineage>
        <taxon>Bacteria</taxon>
        <taxon>Bacillati</taxon>
        <taxon>Bacillota</taxon>
        <taxon>Clostridia</taxon>
        <taxon>Peptostreptococcales</taxon>
        <taxon>Peptostreptococcaceae</taxon>
        <taxon>Romboutsia</taxon>
    </lineage>
</organism>
<dbReference type="Pfam" id="PF01546">
    <property type="entry name" value="Peptidase_M20"/>
    <property type="match status" value="1"/>
</dbReference>
<dbReference type="InterPro" id="IPR010158">
    <property type="entry name" value="Amidase_Cbmase"/>
</dbReference>